<gene>
    <name evidence="1" type="ORF">GOODEAATRI_019589</name>
</gene>
<sequence length="99" mass="10981">MKGRSCLARLDHPSSLSHRIGKRKAAEAIYLLSHRGGGGGGEREEKEKKGEKTINIKILSIHSNTHGCFFFQLIISAQISAISFPSVLTPRIKRNRNVK</sequence>
<dbReference type="Proteomes" id="UP001476798">
    <property type="component" value="Unassembled WGS sequence"/>
</dbReference>
<protein>
    <submittedName>
        <fullName evidence="1">Uncharacterized protein</fullName>
    </submittedName>
</protein>
<keyword evidence="2" id="KW-1185">Reference proteome</keyword>
<organism evidence="1 2">
    <name type="scientific">Goodea atripinnis</name>
    <dbReference type="NCBI Taxonomy" id="208336"/>
    <lineage>
        <taxon>Eukaryota</taxon>
        <taxon>Metazoa</taxon>
        <taxon>Chordata</taxon>
        <taxon>Craniata</taxon>
        <taxon>Vertebrata</taxon>
        <taxon>Euteleostomi</taxon>
        <taxon>Actinopterygii</taxon>
        <taxon>Neopterygii</taxon>
        <taxon>Teleostei</taxon>
        <taxon>Neoteleostei</taxon>
        <taxon>Acanthomorphata</taxon>
        <taxon>Ovalentaria</taxon>
        <taxon>Atherinomorphae</taxon>
        <taxon>Cyprinodontiformes</taxon>
        <taxon>Goodeidae</taxon>
        <taxon>Goodea</taxon>
    </lineage>
</organism>
<name>A0ABV0P691_9TELE</name>
<comment type="caution">
    <text evidence="1">The sequence shown here is derived from an EMBL/GenBank/DDBJ whole genome shotgun (WGS) entry which is preliminary data.</text>
</comment>
<evidence type="ECO:0000313" key="1">
    <source>
        <dbReference type="EMBL" id="MEQ2178962.1"/>
    </source>
</evidence>
<dbReference type="EMBL" id="JAHRIO010061720">
    <property type="protein sequence ID" value="MEQ2178962.1"/>
    <property type="molecule type" value="Genomic_DNA"/>
</dbReference>
<accession>A0ABV0P691</accession>
<evidence type="ECO:0000313" key="2">
    <source>
        <dbReference type="Proteomes" id="UP001476798"/>
    </source>
</evidence>
<reference evidence="1 2" key="1">
    <citation type="submission" date="2021-06" db="EMBL/GenBank/DDBJ databases">
        <authorList>
            <person name="Palmer J.M."/>
        </authorList>
    </citation>
    <scope>NUCLEOTIDE SEQUENCE [LARGE SCALE GENOMIC DNA]</scope>
    <source>
        <strain evidence="1 2">GA_2019</strain>
        <tissue evidence="1">Muscle</tissue>
    </source>
</reference>
<proteinExistence type="predicted"/>